<dbReference type="GO" id="GO:0006633">
    <property type="term" value="P:fatty acid biosynthetic process"/>
    <property type="evidence" value="ECO:0007669"/>
    <property type="project" value="TreeGrafter"/>
</dbReference>
<gene>
    <name evidence="3" type="ORF">EIM92_05795</name>
</gene>
<dbReference type="Proteomes" id="UP000273145">
    <property type="component" value="Chromosome"/>
</dbReference>
<dbReference type="Pfam" id="PF13561">
    <property type="entry name" value="adh_short_C2"/>
    <property type="match status" value="1"/>
</dbReference>
<dbReference type="AlphaFoldDB" id="A0A3Q8SA24"/>
<dbReference type="PRINTS" id="PR00081">
    <property type="entry name" value="GDHRDH"/>
</dbReference>
<comment type="similarity">
    <text evidence="1">Belongs to the short-chain dehydrogenases/reductases (SDR) family.</text>
</comment>
<dbReference type="CDD" id="cd05233">
    <property type="entry name" value="SDR_c"/>
    <property type="match status" value="1"/>
</dbReference>
<dbReference type="EMBL" id="CP034248">
    <property type="protein sequence ID" value="AZK45775.1"/>
    <property type="molecule type" value="Genomic_DNA"/>
</dbReference>
<dbReference type="InterPro" id="IPR020904">
    <property type="entry name" value="Sc_DH/Rdtase_CS"/>
</dbReference>
<dbReference type="OrthoDB" id="9803333at2"/>
<protein>
    <submittedName>
        <fullName evidence="3">SDR family oxidoreductase</fullName>
    </submittedName>
</protein>
<name>A0A3Q8SA24_9BACL</name>
<dbReference type="PROSITE" id="PS00061">
    <property type="entry name" value="ADH_SHORT"/>
    <property type="match status" value="1"/>
</dbReference>
<dbReference type="GO" id="GO:0048038">
    <property type="term" value="F:quinone binding"/>
    <property type="evidence" value="ECO:0007669"/>
    <property type="project" value="TreeGrafter"/>
</dbReference>
<dbReference type="InterPro" id="IPR002347">
    <property type="entry name" value="SDR_fam"/>
</dbReference>
<reference evidence="3 4" key="1">
    <citation type="submission" date="2018-11" db="EMBL/GenBank/DDBJ databases">
        <title>Genome sequencing of Paenibacillus lentus DSM25539(T).</title>
        <authorList>
            <person name="Kook J.-K."/>
            <person name="Park S.-N."/>
            <person name="Lim Y.K."/>
        </authorList>
    </citation>
    <scope>NUCLEOTIDE SEQUENCE [LARGE SCALE GENOMIC DNA]</scope>
    <source>
        <strain evidence="3 4">DSM 25539</strain>
    </source>
</reference>
<dbReference type="InterPro" id="IPR036291">
    <property type="entry name" value="NAD(P)-bd_dom_sf"/>
</dbReference>
<dbReference type="SUPFAM" id="SSF51735">
    <property type="entry name" value="NAD(P)-binding Rossmann-fold domains"/>
    <property type="match status" value="1"/>
</dbReference>
<dbReference type="RefSeq" id="WP_125081872.1">
    <property type="nucleotide sequence ID" value="NZ_CP034248.1"/>
</dbReference>
<sequence>MTSNGKQQKTALITGGSRGIGKAITLEFAKSGIHVMINYYGDDKEAADVKRQAESYGVRAEVFHADVSDSAQVKEMFAAIDEQFGRLDILVNNAGIAQAVKITEMTDEHWDRMLKIHLYGAFYTSREAATRMLAQKEGKIINVTSDLANQGGAELAHYSAAKGGITSMTKSLAKELAPYVLVNAVAPGGTFSDIRSSLEEGEHKHDSRNLLGRLAFPQEIARSVMFLASDDANIYTGQVLGANGGSVMNG</sequence>
<proteinExistence type="inferred from homology"/>
<accession>A0A3Q8SA24</accession>
<dbReference type="GO" id="GO:0016616">
    <property type="term" value="F:oxidoreductase activity, acting on the CH-OH group of donors, NAD or NADP as acceptor"/>
    <property type="evidence" value="ECO:0007669"/>
    <property type="project" value="TreeGrafter"/>
</dbReference>
<keyword evidence="4" id="KW-1185">Reference proteome</keyword>
<organism evidence="3 4">
    <name type="scientific">Paenibacillus lentus</name>
    <dbReference type="NCBI Taxonomy" id="1338368"/>
    <lineage>
        <taxon>Bacteria</taxon>
        <taxon>Bacillati</taxon>
        <taxon>Bacillota</taxon>
        <taxon>Bacilli</taxon>
        <taxon>Bacillales</taxon>
        <taxon>Paenibacillaceae</taxon>
        <taxon>Paenibacillus</taxon>
    </lineage>
</organism>
<dbReference type="Gene3D" id="3.40.50.720">
    <property type="entry name" value="NAD(P)-binding Rossmann-like Domain"/>
    <property type="match status" value="1"/>
</dbReference>
<keyword evidence="2" id="KW-0560">Oxidoreductase</keyword>
<dbReference type="PANTHER" id="PTHR42760">
    <property type="entry name" value="SHORT-CHAIN DEHYDROGENASES/REDUCTASES FAMILY MEMBER"/>
    <property type="match status" value="1"/>
</dbReference>
<evidence type="ECO:0000256" key="2">
    <source>
        <dbReference type="ARBA" id="ARBA00023002"/>
    </source>
</evidence>
<evidence type="ECO:0000313" key="4">
    <source>
        <dbReference type="Proteomes" id="UP000273145"/>
    </source>
</evidence>
<dbReference type="FunFam" id="3.40.50.720:FF:000173">
    <property type="entry name" value="3-oxoacyl-[acyl-carrier protein] reductase"/>
    <property type="match status" value="1"/>
</dbReference>
<dbReference type="KEGG" id="plen:EIM92_05795"/>
<evidence type="ECO:0000256" key="1">
    <source>
        <dbReference type="ARBA" id="ARBA00006484"/>
    </source>
</evidence>
<evidence type="ECO:0000313" key="3">
    <source>
        <dbReference type="EMBL" id="AZK45775.1"/>
    </source>
</evidence>
<dbReference type="PANTHER" id="PTHR42760:SF133">
    <property type="entry name" value="3-OXOACYL-[ACYL-CARRIER-PROTEIN] REDUCTASE"/>
    <property type="match status" value="1"/>
</dbReference>
<dbReference type="PRINTS" id="PR00080">
    <property type="entry name" value="SDRFAMILY"/>
</dbReference>